<dbReference type="Proteomes" id="UP001221898">
    <property type="component" value="Unassembled WGS sequence"/>
</dbReference>
<evidence type="ECO:0000313" key="3">
    <source>
        <dbReference type="Proteomes" id="UP001221898"/>
    </source>
</evidence>
<gene>
    <name evidence="2" type="ORF">AAFF_G00064580</name>
</gene>
<dbReference type="EMBL" id="JAINUG010000014">
    <property type="protein sequence ID" value="KAJ8413860.1"/>
    <property type="molecule type" value="Genomic_DNA"/>
</dbReference>
<evidence type="ECO:0000313" key="2">
    <source>
        <dbReference type="EMBL" id="KAJ8413860.1"/>
    </source>
</evidence>
<feature type="transmembrane region" description="Helical" evidence="1">
    <location>
        <begin position="115"/>
        <end position="135"/>
    </location>
</feature>
<keyword evidence="1" id="KW-1133">Transmembrane helix</keyword>
<organism evidence="2 3">
    <name type="scientific">Aldrovandia affinis</name>
    <dbReference type="NCBI Taxonomy" id="143900"/>
    <lineage>
        <taxon>Eukaryota</taxon>
        <taxon>Metazoa</taxon>
        <taxon>Chordata</taxon>
        <taxon>Craniata</taxon>
        <taxon>Vertebrata</taxon>
        <taxon>Euteleostomi</taxon>
        <taxon>Actinopterygii</taxon>
        <taxon>Neopterygii</taxon>
        <taxon>Teleostei</taxon>
        <taxon>Notacanthiformes</taxon>
        <taxon>Halosauridae</taxon>
        <taxon>Aldrovandia</taxon>
    </lineage>
</organism>
<name>A0AAD7T459_9TELE</name>
<keyword evidence="1" id="KW-0472">Membrane</keyword>
<reference evidence="2" key="1">
    <citation type="journal article" date="2023" name="Science">
        <title>Genome structures resolve the early diversification of teleost fishes.</title>
        <authorList>
            <person name="Parey E."/>
            <person name="Louis A."/>
            <person name="Montfort J."/>
            <person name="Bouchez O."/>
            <person name="Roques C."/>
            <person name="Iampietro C."/>
            <person name="Lluch J."/>
            <person name="Castinel A."/>
            <person name="Donnadieu C."/>
            <person name="Desvignes T."/>
            <person name="Floi Bucao C."/>
            <person name="Jouanno E."/>
            <person name="Wen M."/>
            <person name="Mejri S."/>
            <person name="Dirks R."/>
            <person name="Jansen H."/>
            <person name="Henkel C."/>
            <person name="Chen W.J."/>
            <person name="Zahm M."/>
            <person name="Cabau C."/>
            <person name="Klopp C."/>
            <person name="Thompson A.W."/>
            <person name="Robinson-Rechavi M."/>
            <person name="Braasch I."/>
            <person name="Lecointre G."/>
            <person name="Bobe J."/>
            <person name="Postlethwait J.H."/>
            <person name="Berthelot C."/>
            <person name="Roest Crollius H."/>
            <person name="Guiguen Y."/>
        </authorList>
    </citation>
    <scope>NUCLEOTIDE SEQUENCE</scope>
    <source>
        <strain evidence="2">NC1722</strain>
    </source>
</reference>
<dbReference type="AlphaFoldDB" id="A0AAD7T459"/>
<accession>A0AAD7T459</accession>
<evidence type="ECO:0000256" key="1">
    <source>
        <dbReference type="SAM" id="Phobius"/>
    </source>
</evidence>
<keyword evidence="3" id="KW-1185">Reference proteome</keyword>
<sequence>MHCSHSSNPVITCKALQLLPVGDSETTAGQRQTPLLTVVKKYTEAVPVQHRSGESEMNDADKQIPSVGEAESGVLLYRPPASWIKRLLWRLRNATASNKDREEPETQHLRRQRSLLAGIILLGLTVMVLLLLWNYQCIFIERLCQGQEESSVFPVFGGLASAPTIGGQG</sequence>
<proteinExistence type="predicted"/>
<comment type="caution">
    <text evidence="2">The sequence shown here is derived from an EMBL/GenBank/DDBJ whole genome shotgun (WGS) entry which is preliminary data.</text>
</comment>
<keyword evidence="1" id="KW-0812">Transmembrane</keyword>
<protein>
    <submittedName>
        <fullName evidence="2">Uncharacterized protein</fullName>
    </submittedName>
</protein>